<dbReference type="Pfam" id="PF05193">
    <property type="entry name" value="Peptidase_M16_C"/>
    <property type="match status" value="1"/>
</dbReference>
<dbReference type="PROSITE" id="PS00143">
    <property type="entry name" value="INSULINASE"/>
    <property type="match status" value="1"/>
</dbReference>
<proteinExistence type="inferred from homology"/>
<evidence type="ECO:0000256" key="2">
    <source>
        <dbReference type="RuleBase" id="RU004447"/>
    </source>
</evidence>
<dbReference type="PANTHER" id="PTHR11851:SF49">
    <property type="entry name" value="MITOCHONDRIAL-PROCESSING PEPTIDASE SUBUNIT ALPHA"/>
    <property type="match status" value="1"/>
</dbReference>
<organism evidence="5">
    <name type="scientific">Moorella thermoacetica Y72</name>
    <dbReference type="NCBI Taxonomy" id="1325331"/>
    <lineage>
        <taxon>Bacteria</taxon>
        <taxon>Bacillati</taxon>
        <taxon>Bacillota</taxon>
        <taxon>Clostridia</taxon>
        <taxon>Neomoorellales</taxon>
        <taxon>Neomoorellaceae</taxon>
        <taxon>Neomoorella</taxon>
    </lineage>
</organism>
<dbReference type="Proteomes" id="UP000063718">
    <property type="component" value="Unassembled WGS sequence"/>
</dbReference>
<dbReference type="InterPro" id="IPR001431">
    <property type="entry name" value="Pept_M16_Zn_BS"/>
</dbReference>
<name>A0A0S6UF32_NEOTH</name>
<dbReference type="PANTHER" id="PTHR11851">
    <property type="entry name" value="METALLOPROTEASE"/>
    <property type="match status" value="1"/>
</dbReference>
<dbReference type="RefSeq" id="WP_025774514.1">
    <property type="nucleotide sequence ID" value="NZ_DF238840.1"/>
</dbReference>
<accession>A0A0S6UF32</accession>
<feature type="domain" description="Peptidase M16 C-terminal" evidence="4">
    <location>
        <begin position="166"/>
        <end position="338"/>
    </location>
</feature>
<evidence type="ECO:0000259" key="3">
    <source>
        <dbReference type="Pfam" id="PF00675"/>
    </source>
</evidence>
<dbReference type="AlphaFoldDB" id="A0A0S6UF32"/>
<dbReference type="GO" id="GO:0004222">
    <property type="term" value="F:metalloendopeptidase activity"/>
    <property type="evidence" value="ECO:0007669"/>
    <property type="project" value="InterPro"/>
</dbReference>
<dbReference type="InterPro" id="IPR011765">
    <property type="entry name" value="Pept_M16_N"/>
</dbReference>
<dbReference type="Pfam" id="PF00675">
    <property type="entry name" value="Peptidase_M16"/>
    <property type="match status" value="1"/>
</dbReference>
<dbReference type="GO" id="GO:0046872">
    <property type="term" value="F:metal ion binding"/>
    <property type="evidence" value="ECO:0007669"/>
    <property type="project" value="InterPro"/>
</dbReference>
<dbReference type="InterPro" id="IPR011249">
    <property type="entry name" value="Metalloenz_LuxS/M16"/>
</dbReference>
<dbReference type="Gene3D" id="3.30.830.10">
    <property type="entry name" value="Metalloenzyme, LuxS/M16 peptidase-like"/>
    <property type="match status" value="2"/>
</dbReference>
<reference evidence="5" key="1">
    <citation type="journal article" date="2014" name="Gene">
        <title>Genome-guided analysis of transformation efficiency and carbon dioxide assimilation by Moorella thermoacetica Y72.</title>
        <authorList>
            <person name="Tsukahara K."/>
            <person name="Kita A."/>
            <person name="Nakashimada Y."/>
            <person name="Hoshino T."/>
            <person name="Murakami K."/>
        </authorList>
    </citation>
    <scope>NUCLEOTIDE SEQUENCE [LARGE SCALE GENOMIC DNA]</scope>
    <source>
        <strain evidence="5">Y72</strain>
    </source>
</reference>
<dbReference type="InterPro" id="IPR007863">
    <property type="entry name" value="Peptidase_M16_C"/>
</dbReference>
<gene>
    <name evidence="5" type="ORF">MTY_2144</name>
</gene>
<dbReference type="SUPFAM" id="SSF63411">
    <property type="entry name" value="LuxS/MPP-like metallohydrolase"/>
    <property type="match status" value="2"/>
</dbReference>
<evidence type="ECO:0000259" key="4">
    <source>
        <dbReference type="Pfam" id="PF05193"/>
    </source>
</evidence>
<dbReference type="EMBL" id="DF238840">
    <property type="protein sequence ID" value="GAF26804.1"/>
    <property type="molecule type" value="Genomic_DNA"/>
</dbReference>
<evidence type="ECO:0000256" key="1">
    <source>
        <dbReference type="ARBA" id="ARBA00007261"/>
    </source>
</evidence>
<dbReference type="GO" id="GO:0006508">
    <property type="term" value="P:proteolysis"/>
    <property type="evidence" value="ECO:0007669"/>
    <property type="project" value="InterPro"/>
</dbReference>
<feature type="domain" description="Peptidase M16 N-terminal" evidence="3">
    <location>
        <begin position="12"/>
        <end position="159"/>
    </location>
</feature>
<dbReference type="FunFam" id="3.30.830.10:FF:000008">
    <property type="entry name" value="Mitochondrial-processing peptidase subunit beta"/>
    <property type="match status" value="1"/>
</dbReference>
<protein>
    <submittedName>
        <fullName evidence="5">Predicted Zn-dependent peptidases</fullName>
    </submittedName>
</protein>
<dbReference type="InterPro" id="IPR050361">
    <property type="entry name" value="MPP/UQCRC_Complex"/>
</dbReference>
<evidence type="ECO:0000313" key="5">
    <source>
        <dbReference type="EMBL" id="GAF26804.1"/>
    </source>
</evidence>
<sequence length="421" mass="46992">MYQKEILENGIRIVSEEIPFANSVALGVWVRTGSRNEDEDNQGVSHFLEHLLFKGTTRRTARQIAEELEAVGGVINAFTTKEYTCFYSRVLAEHLDLAIDVLSDMFFNSLLAPEDIEKEKRVILEEIKMYEDSPDELIHDLFARTIWPGHPLGRAILGTYETVAALNRDLIYRYYQEQYNCANIVLAAAGKFNTSELIVKLEASFGRQRRPGKAAQFHPPVNRAATSMQVKDTEQVQICLGVPGLAQDDPAIYAVQALNNILGGGLSSRLFQLIREERALAYSVYSYHAGFGDSGLFTVYAGTSPDNYRQVVQLVLEELASLKNNGVTEEELKRTKDQIRGNLLLGQESVSQRMSRLGKTEVSFGRVITAEEVIERLNQVTRDDVQALAQRLFRPEYLSLTALGPEVEPLDLAAIASSAGL</sequence>
<comment type="similarity">
    <text evidence="1 2">Belongs to the peptidase M16 family.</text>
</comment>